<keyword evidence="2" id="KW-1185">Reference proteome</keyword>
<name>A0ABQ3I7A8_9BACT</name>
<protein>
    <recommendedName>
        <fullName evidence="3">Lipoprotein</fullName>
    </recommendedName>
</protein>
<organism evidence="1 2">
    <name type="scientific">Roseivirga thermotolerans</name>
    <dbReference type="NCBI Taxonomy" id="1758176"/>
    <lineage>
        <taxon>Bacteria</taxon>
        <taxon>Pseudomonadati</taxon>
        <taxon>Bacteroidota</taxon>
        <taxon>Cytophagia</taxon>
        <taxon>Cytophagales</taxon>
        <taxon>Roseivirgaceae</taxon>
        <taxon>Roseivirga</taxon>
    </lineage>
</organism>
<comment type="caution">
    <text evidence="1">The sequence shown here is derived from an EMBL/GenBank/DDBJ whole genome shotgun (WGS) entry which is preliminary data.</text>
</comment>
<sequence>MVLLSLSCESKGQQALNSCGEIKKLVFDADYAKAYGLPELEFELEYPSNMAVDFAAEGKRNLNYAAFYTNDGAGNRSDMVSIGYYTLEGDLGRTIDVLNESLISQIRSLYVNNFDLSFEFSGKKEFDGKEFHMFQATGSIDRPEANFAGTYNVQAMLIRPTPLADTGVIFIFQANQNSEISSIEDFGKKGCSSIIWNSLKFKE</sequence>
<proteinExistence type="predicted"/>
<gene>
    <name evidence="1" type="ORF">GCM10011340_17520</name>
</gene>
<dbReference type="Proteomes" id="UP000658258">
    <property type="component" value="Unassembled WGS sequence"/>
</dbReference>
<accession>A0ABQ3I7A8</accession>
<evidence type="ECO:0000313" key="2">
    <source>
        <dbReference type="Proteomes" id="UP000658258"/>
    </source>
</evidence>
<reference evidence="2" key="1">
    <citation type="journal article" date="2019" name="Int. J. Syst. Evol. Microbiol.">
        <title>The Global Catalogue of Microorganisms (GCM) 10K type strain sequencing project: providing services to taxonomists for standard genome sequencing and annotation.</title>
        <authorList>
            <consortium name="The Broad Institute Genomics Platform"/>
            <consortium name="The Broad Institute Genome Sequencing Center for Infectious Disease"/>
            <person name="Wu L."/>
            <person name="Ma J."/>
        </authorList>
    </citation>
    <scope>NUCLEOTIDE SEQUENCE [LARGE SCALE GENOMIC DNA]</scope>
    <source>
        <strain evidence="2">CGMCC 1.15111</strain>
    </source>
</reference>
<evidence type="ECO:0000313" key="1">
    <source>
        <dbReference type="EMBL" id="GHE62748.1"/>
    </source>
</evidence>
<evidence type="ECO:0008006" key="3">
    <source>
        <dbReference type="Google" id="ProtNLM"/>
    </source>
</evidence>
<dbReference type="EMBL" id="BNAG01000002">
    <property type="protein sequence ID" value="GHE62748.1"/>
    <property type="molecule type" value="Genomic_DNA"/>
</dbReference>